<name>A0A317ZJ19_9BACT</name>
<dbReference type="PANTHER" id="PTHR45267:SF2">
    <property type="entry name" value="NADPH-DEPENDENT PTERIN ALDEHYDE REDUCTASE"/>
    <property type="match status" value="1"/>
</dbReference>
<evidence type="ECO:0000313" key="3">
    <source>
        <dbReference type="Proteomes" id="UP000247099"/>
    </source>
</evidence>
<gene>
    <name evidence="2" type="ORF">DDZ13_01320</name>
</gene>
<dbReference type="PROSITE" id="PS00061">
    <property type="entry name" value="ADH_SHORT"/>
    <property type="match status" value="1"/>
</dbReference>
<dbReference type="GO" id="GO:0016616">
    <property type="term" value="F:oxidoreductase activity, acting on the CH-OH group of donors, NAD or NADP as acceptor"/>
    <property type="evidence" value="ECO:0007669"/>
    <property type="project" value="TreeGrafter"/>
</dbReference>
<dbReference type="PRINTS" id="PR00081">
    <property type="entry name" value="GDHRDH"/>
</dbReference>
<proteinExistence type="inferred from homology"/>
<dbReference type="InterPro" id="IPR020904">
    <property type="entry name" value="Sc_DH/Rdtase_CS"/>
</dbReference>
<dbReference type="InterPro" id="IPR036291">
    <property type="entry name" value="NAD(P)-bd_dom_sf"/>
</dbReference>
<organism evidence="2 3">
    <name type="scientific">Coraliomargarita sinensis</name>
    <dbReference type="NCBI Taxonomy" id="2174842"/>
    <lineage>
        <taxon>Bacteria</taxon>
        <taxon>Pseudomonadati</taxon>
        <taxon>Verrucomicrobiota</taxon>
        <taxon>Opitutia</taxon>
        <taxon>Puniceicoccales</taxon>
        <taxon>Coraliomargaritaceae</taxon>
        <taxon>Coraliomargarita</taxon>
    </lineage>
</organism>
<dbReference type="PANTHER" id="PTHR45267">
    <property type="match status" value="1"/>
</dbReference>
<comment type="caution">
    <text evidence="2">The sequence shown here is derived from an EMBL/GenBank/DDBJ whole genome shotgun (WGS) entry which is preliminary data.</text>
</comment>
<dbReference type="OrthoDB" id="9775296at2"/>
<dbReference type="GO" id="GO:0005829">
    <property type="term" value="C:cytosol"/>
    <property type="evidence" value="ECO:0007669"/>
    <property type="project" value="TreeGrafter"/>
</dbReference>
<dbReference type="CDD" id="cd05233">
    <property type="entry name" value="SDR_c"/>
    <property type="match status" value="1"/>
</dbReference>
<protein>
    <submittedName>
        <fullName evidence="2">Oxidoreductase</fullName>
    </submittedName>
</protein>
<dbReference type="PRINTS" id="PR00080">
    <property type="entry name" value="SDRFAMILY"/>
</dbReference>
<dbReference type="SUPFAM" id="SSF51735">
    <property type="entry name" value="NAD(P)-binding Rossmann-fold domains"/>
    <property type="match status" value="1"/>
</dbReference>
<dbReference type="InParanoid" id="A0A317ZJ19"/>
<dbReference type="InterPro" id="IPR053241">
    <property type="entry name" value="NADPH_pterin_aldehyde_rdct"/>
</dbReference>
<dbReference type="RefSeq" id="WP_110129619.1">
    <property type="nucleotide sequence ID" value="NZ_QHJQ01000001.1"/>
</dbReference>
<dbReference type="Gene3D" id="3.40.50.720">
    <property type="entry name" value="NAD(P)-binding Rossmann-like Domain"/>
    <property type="match status" value="1"/>
</dbReference>
<dbReference type="InterPro" id="IPR002347">
    <property type="entry name" value="SDR_fam"/>
</dbReference>
<dbReference type="EMBL" id="QHJQ01000001">
    <property type="protein sequence ID" value="PXA05540.1"/>
    <property type="molecule type" value="Genomic_DNA"/>
</dbReference>
<sequence length="226" mass="24048">MSQKILVTGCTGGLGLAMVHSFIESGATVAGLGRNQSKLAELRETYPSPHRFDAVDVSDDQAVRAYAEKVLTDWGSPDLLINNAAIINRNAPLWEIPDDEIDQLLRINLKGVASTMRYLLPAMNDAQHGVVVNLSSGWGRSTAPNVAPYCMSKWGIEGLSRAVSQEVADGVAVVALNPGIIDTPMLRACFGEGAAGHQSPESWAKRAVPMILKLRAQDNGASLSVG</sequence>
<dbReference type="AlphaFoldDB" id="A0A317ZJ19"/>
<dbReference type="Pfam" id="PF00106">
    <property type="entry name" value="adh_short"/>
    <property type="match status" value="1"/>
</dbReference>
<dbReference type="Proteomes" id="UP000247099">
    <property type="component" value="Unassembled WGS sequence"/>
</dbReference>
<evidence type="ECO:0000256" key="1">
    <source>
        <dbReference type="RuleBase" id="RU000363"/>
    </source>
</evidence>
<reference evidence="2 3" key="1">
    <citation type="submission" date="2018-05" db="EMBL/GenBank/DDBJ databases">
        <title>Coraliomargarita sinensis sp. nov., isolated from a marine solar saltern.</title>
        <authorList>
            <person name="Zhou L.Y."/>
        </authorList>
    </citation>
    <scope>NUCLEOTIDE SEQUENCE [LARGE SCALE GENOMIC DNA]</scope>
    <source>
        <strain evidence="2 3">WN38</strain>
    </source>
</reference>
<comment type="similarity">
    <text evidence="1">Belongs to the short-chain dehydrogenases/reductases (SDR) family.</text>
</comment>
<accession>A0A317ZJ19</accession>
<evidence type="ECO:0000313" key="2">
    <source>
        <dbReference type="EMBL" id="PXA05540.1"/>
    </source>
</evidence>
<keyword evidence="3" id="KW-1185">Reference proteome</keyword>